<comment type="caution">
    <text evidence="2">The sequence shown here is derived from an EMBL/GenBank/DDBJ whole genome shotgun (WGS) entry which is preliminary data.</text>
</comment>
<evidence type="ECO:0000313" key="3">
    <source>
        <dbReference type="Proteomes" id="UP000229794"/>
    </source>
</evidence>
<dbReference type="Gene3D" id="3.30.70.1290">
    <property type="entry name" value="Transposase IS200-like"/>
    <property type="match status" value="1"/>
</dbReference>
<gene>
    <name evidence="2" type="ORF">COX06_00445</name>
</gene>
<dbReference type="InterPro" id="IPR036515">
    <property type="entry name" value="Transposase_17_sf"/>
</dbReference>
<dbReference type="EMBL" id="PCST01000007">
    <property type="protein sequence ID" value="PIP55923.1"/>
    <property type="molecule type" value="Genomic_DNA"/>
</dbReference>
<dbReference type="GO" id="GO:0006313">
    <property type="term" value="P:DNA transposition"/>
    <property type="evidence" value="ECO:0007669"/>
    <property type="project" value="InterPro"/>
</dbReference>
<dbReference type="GO" id="GO:0004803">
    <property type="term" value="F:transposase activity"/>
    <property type="evidence" value="ECO:0007669"/>
    <property type="project" value="InterPro"/>
</dbReference>
<feature type="domain" description="Transposase IS200-like" evidence="1">
    <location>
        <begin position="7"/>
        <end position="152"/>
    </location>
</feature>
<evidence type="ECO:0000259" key="1">
    <source>
        <dbReference type="SMART" id="SM01321"/>
    </source>
</evidence>
<dbReference type="SMART" id="SM01321">
    <property type="entry name" value="Y1_Tnp"/>
    <property type="match status" value="1"/>
</dbReference>
<protein>
    <recommendedName>
        <fullName evidence="1">Transposase IS200-like domain-containing protein</fullName>
    </recommendedName>
</protein>
<dbReference type="AlphaFoldDB" id="A0A2H0BE13"/>
<dbReference type="InterPro" id="IPR002686">
    <property type="entry name" value="Transposase_17"/>
</dbReference>
<proteinExistence type="predicted"/>
<evidence type="ECO:0000313" key="2">
    <source>
        <dbReference type="EMBL" id="PIP55923.1"/>
    </source>
</evidence>
<dbReference type="Pfam" id="PF01797">
    <property type="entry name" value="Y1_Tnp"/>
    <property type="match status" value="1"/>
</dbReference>
<dbReference type="PANTHER" id="PTHR34322:SF2">
    <property type="entry name" value="TRANSPOSASE IS200-LIKE DOMAIN-CONTAINING PROTEIN"/>
    <property type="match status" value="1"/>
</dbReference>
<reference evidence="2 3" key="1">
    <citation type="submission" date="2017-09" db="EMBL/GenBank/DDBJ databases">
        <title>Depth-based differentiation of microbial function through sediment-hosted aquifers and enrichment of novel symbionts in the deep terrestrial subsurface.</title>
        <authorList>
            <person name="Probst A.J."/>
            <person name="Ladd B."/>
            <person name="Jarett J.K."/>
            <person name="Geller-Mcgrath D.E."/>
            <person name="Sieber C.M."/>
            <person name="Emerson J.B."/>
            <person name="Anantharaman K."/>
            <person name="Thomas B.C."/>
            <person name="Malmstrom R."/>
            <person name="Stieglmeier M."/>
            <person name="Klingl A."/>
            <person name="Woyke T."/>
            <person name="Ryan C.M."/>
            <person name="Banfield J.F."/>
        </authorList>
    </citation>
    <scope>NUCLEOTIDE SEQUENCE [LARGE SCALE GENOMIC DNA]</scope>
    <source>
        <strain evidence="2">CG22_combo_CG10-13_8_21_14_all_42_17</strain>
    </source>
</reference>
<dbReference type="PANTHER" id="PTHR34322">
    <property type="entry name" value="TRANSPOSASE, Y1_TNP DOMAIN-CONTAINING"/>
    <property type="match status" value="1"/>
</dbReference>
<accession>A0A2H0BE13</accession>
<dbReference type="SUPFAM" id="SSF143422">
    <property type="entry name" value="Transposase IS200-like"/>
    <property type="match status" value="1"/>
</dbReference>
<dbReference type="Proteomes" id="UP000229794">
    <property type="component" value="Unassembled WGS sequence"/>
</dbReference>
<organism evidence="2 3">
    <name type="scientific">Candidatus Zambryskibacteria bacterium CG22_combo_CG10-13_8_21_14_all_42_17</name>
    <dbReference type="NCBI Taxonomy" id="1975118"/>
    <lineage>
        <taxon>Bacteria</taxon>
        <taxon>Candidatus Zambryskiibacteriota</taxon>
    </lineage>
</organism>
<name>A0A2H0BE13_9BACT</name>
<dbReference type="GO" id="GO:0003677">
    <property type="term" value="F:DNA binding"/>
    <property type="evidence" value="ECO:0007669"/>
    <property type="project" value="InterPro"/>
</dbReference>
<sequence>MRLIKIAPGEHYHVFNRGVNKQVVFHDTGDYFRFLFLILYFQSPMIFQQLGRFVKEFVQSSALDRGQEEEIVKKRVVELVTFCIMPNHFHLIVREKEEGGIATYMQRILTSYSKYYNTKYEKSGHVFQGPYKAVHITNDVQLLHTSAYIHRNPREMTMWFRKEDKYLWSSYQDFIGENRWEKLLVTDVVMGEFKDKKHYHKFVETSPAKMLEEMSKAEL</sequence>